<comment type="caution">
    <text evidence="2">The sequence shown here is derived from an EMBL/GenBank/DDBJ whole genome shotgun (WGS) entry which is preliminary data.</text>
</comment>
<reference evidence="3" key="1">
    <citation type="submission" date="2016-03" db="EMBL/GenBank/DDBJ databases">
        <authorList>
            <person name="Ray J."/>
            <person name="Price M."/>
            <person name="Deutschbauer A."/>
        </authorList>
    </citation>
    <scope>NUCLEOTIDE SEQUENCE [LARGE SCALE GENOMIC DNA]</scope>
    <source>
        <strain evidence="3">FW300-N1B4</strain>
    </source>
</reference>
<dbReference type="Proteomes" id="UP000076489">
    <property type="component" value="Unassembled WGS sequence"/>
</dbReference>
<sequence>MRHLTAIVETGLGSVAIKCDQLTFRDFQPELLRGRLLRLITAWRSMGGGWALWLSLIGTQVALFAGVKHE</sequence>
<dbReference type="AlphaFoldDB" id="A0A166QQT1"/>
<reference evidence="2 3" key="2">
    <citation type="journal article" date="2018" name="Nature">
        <title>Mutant phenotypes for thousands of bacterial genes of unknown function.</title>
        <authorList>
            <person name="Price M.N."/>
            <person name="Wetmore K.M."/>
            <person name="Waters R.J."/>
            <person name="Callaghan M."/>
            <person name="Ray J."/>
            <person name="Liu H."/>
            <person name="Kuehl J.V."/>
            <person name="Melnyk R.A."/>
            <person name="Lamson J.S."/>
            <person name="Suh Y."/>
            <person name="Carlson H.K."/>
            <person name="Esquivel Z."/>
            <person name="Sadeeshkumar H."/>
            <person name="Chakraborty R."/>
            <person name="Zane G.M."/>
            <person name="Rubin B.E."/>
            <person name="Wall J.D."/>
            <person name="Visel A."/>
            <person name="Bristow J."/>
            <person name="Blow M.J."/>
            <person name="Arkin A.P."/>
            <person name="Deutschbauer A.M."/>
        </authorList>
    </citation>
    <scope>NUCLEOTIDE SEQUENCE [LARGE SCALE GENOMIC DNA]</scope>
    <source>
        <strain evidence="2 3">FW300-N1B4</strain>
    </source>
</reference>
<gene>
    <name evidence="2" type="ORF">A1D17_03980</name>
</gene>
<evidence type="ECO:0000256" key="1">
    <source>
        <dbReference type="SAM" id="Phobius"/>
    </source>
</evidence>
<dbReference type="EMBL" id="LUKJ01000002">
    <property type="protein sequence ID" value="KZN20709.1"/>
    <property type="molecule type" value="Genomic_DNA"/>
</dbReference>
<evidence type="ECO:0000313" key="2">
    <source>
        <dbReference type="EMBL" id="KZN20709.1"/>
    </source>
</evidence>
<feature type="transmembrane region" description="Helical" evidence="1">
    <location>
        <begin position="50"/>
        <end position="67"/>
    </location>
</feature>
<protein>
    <submittedName>
        <fullName evidence="2">Uncharacterized protein</fullName>
    </submittedName>
</protein>
<keyword evidence="1" id="KW-0812">Transmembrane</keyword>
<proteinExistence type="predicted"/>
<keyword evidence="1" id="KW-1133">Transmembrane helix</keyword>
<evidence type="ECO:0000313" key="3">
    <source>
        <dbReference type="Proteomes" id="UP000076489"/>
    </source>
</evidence>
<name>A0A166QQT1_PSEFL</name>
<organism evidence="2 3">
    <name type="scientific">Pseudomonas fluorescens</name>
    <dbReference type="NCBI Taxonomy" id="294"/>
    <lineage>
        <taxon>Bacteria</taxon>
        <taxon>Pseudomonadati</taxon>
        <taxon>Pseudomonadota</taxon>
        <taxon>Gammaproteobacteria</taxon>
        <taxon>Pseudomonadales</taxon>
        <taxon>Pseudomonadaceae</taxon>
        <taxon>Pseudomonas</taxon>
    </lineage>
</organism>
<keyword evidence="1" id="KW-0472">Membrane</keyword>
<accession>A0A166QQT1</accession>